<evidence type="ECO:0000259" key="9">
    <source>
        <dbReference type="PROSITE" id="PS50110"/>
    </source>
</evidence>
<accession>A0A3A3GND8</accession>
<evidence type="ECO:0000256" key="5">
    <source>
        <dbReference type="ARBA" id="ARBA00023125"/>
    </source>
</evidence>
<keyword evidence="6" id="KW-0804">Transcription</keyword>
<dbReference type="CDD" id="cd00383">
    <property type="entry name" value="trans_reg_C"/>
    <property type="match status" value="1"/>
</dbReference>
<keyword evidence="3" id="KW-0902">Two-component regulatory system</keyword>
<dbReference type="SMART" id="SM00448">
    <property type="entry name" value="REC"/>
    <property type="match status" value="1"/>
</dbReference>
<dbReference type="Gene3D" id="6.10.250.690">
    <property type="match status" value="1"/>
</dbReference>
<evidence type="ECO:0000256" key="7">
    <source>
        <dbReference type="PROSITE-ProRule" id="PRU00169"/>
    </source>
</evidence>
<keyword evidence="5 8" id="KW-0238">DNA-binding</keyword>
<proteinExistence type="predicted"/>
<dbReference type="GO" id="GO:0000156">
    <property type="term" value="F:phosphorelay response regulator activity"/>
    <property type="evidence" value="ECO:0007669"/>
    <property type="project" value="TreeGrafter"/>
</dbReference>
<dbReference type="InterPro" id="IPR001789">
    <property type="entry name" value="Sig_transdc_resp-reg_receiver"/>
</dbReference>
<dbReference type="GO" id="GO:0032993">
    <property type="term" value="C:protein-DNA complex"/>
    <property type="evidence" value="ECO:0007669"/>
    <property type="project" value="TreeGrafter"/>
</dbReference>
<dbReference type="InterPro" id="IPR011006">
    <property type="entry name" value="CheY-like_superfamily"/>
</dbReference>
<evidence type="ECO:0000256" key="4">
    <source>
        <dbReference type="ARBA" id="ARBA00023015"/>
    </source>
</evidence>
<dbReference type="SUPFAM" id="SSF46894">
    <property type="entry name" value="C-terminal effector domain of the bipartite response regulators"/>
    <property type="match status" value="1"/>
</dbReference>
<keyword evidence="2 7" id="KW-0597">Phosphoprotein</keyword>
<dbReference type="CDD" id="cd17574">
    <property type="entry name" value="REC_OmpR"/>
    <property type="match status" value="1"/>
</dbReference>
<dbReference type="EMBL" id="QYZD01000001">
    <property type="protein sequence ID" value="RJG26608.1"/>
    <property type="molecule type" value="Genomic_DNA"/>
</dbReference>
<dbReference type="Gene3D" id="1.10.10.10">
    <property type="entry name" value="Winged helix-like DNA-binding domain superfamily/Winged helix DNA-binding domain"/>
    <property type="match status" value="1"/>
</dbReference>
<dbReference type="FunFam" id="3.40.50.2300:FF:000001">
    <property type="entry name" value="DNA-binding response regulator PhoB"/>
    <property type="match status" value="1"/>
</dbReference>
<dbReference type="Proteomes" id="UP000266177">
    <property type="component" value="Unassembled WGS sequence"/>
</dbReference>
<dbReference type="PANTHER" id="PTHR48111">
    <property type="entry name" value="REGULATOR OF RPOS"/>
    <property type="match status" value="1"/>
</dbReference>
<evidence type="ECO:0000256" key="1">
    <source>
        <dbReference type="ARBA" id="ARBA00004496"/>
    </source>
</evidence>
<name>A0A3A3GND8_PANTH</name>
<feature type="domain" description="OmpR/PhoB-type" evidence="10">
    <location>
        <begin position="133"/>
        <end position="230"/>
    </location>
</feature>
<evidence type="ECO:0000256" key="2">
    <source>
        <dbReference type="ARBA" id="ARBA00022553"/>
    </source>
</evidence>
<dbReference type="SUPFAM" id="SSF52172">
    <property type="entry name" value="CheY-like"/>
    <property type="match status" value="1"/>
</dbReference>
<evidence type="ECO:0000313" key="12">
    <source>
        <dbReference type="Proteomes" id="UP000266177"/>
    </source>
</evidence>
<dbReference type="Pfam" id="PF00486">
    <property type="entry name" value="Trans_reg_C"/>
    <property type="match status" value="1"/>
</dbReference>
<comment type="caution">
    <text evidence="11">The sequence shown here is derived from an EMBL/GenBank/DDBJ whole genome shotgun (WGS) entry which is preliminary data.</text>
</comment>
<evidence type="ECO:0000256" key="8">
    <source>
        <dbReference type="PROSITE-ProRule" id="PRU01091"/>
    </source>
</evidence>
<feature type="DNA-binding region" description="OmpR/PhoB-type" evidence="8">
    <location>
        <begin position="133"/>
        <end position="230"/>
    </location>
</feature>
<gene>
    <name evidence="11" type="ORF">DQX05_00800</name>
</gene>
<evidence type="ECO:0000256" key="3">
    <source>
        <dbReference type="ARBA" id="ARBA00023012"/>
    </source>
</evidence>
<dbReference type="InterPro" id="IPR001867">
    <property type="entry name" value="OmpR/PhoB-type_DNA-bd"/>
</dbReference>
<dbReference type="GO" id="GO:0005829">
    <property type="term" value="C:cytosol"/>
    <property type="evidence" value="ECO:0007669"/>
    <property type="project" value="TreeGrafter"/>
</dbReference>
<dbReference type="Gene3D" id="3.40.50.2300">
    <property type="match status" value="1"/>
</dbReference>
<feature type="modified residue" description="4-aspartylphosphate" evidence="7">
    <location>
        <position position="52"/>
    </location>
</feature>
<evidence type="ECO:0000259" key="10">
    <source>
        <dbReference type="PROSITE" id="PS51755"/>
    </source>
</evidence>
<evidence type="ECO:0000256" key="6">
    <source>
        <dbReference type="ARBA" id="ARBA00023163"/>
    </source>
</evidence>
<dbReference type="InterPro" id="IPR039420">
    <property type="entry name" value="WalR-like"/>
</dbReference>
<evidence type="ECO:0000313" key="11">
    <source>
        <dbReference type="EMBL" id="RJG26608.1"/>
    </source>
</evidence>
<sequence length="233" mass="26363">MTRILIVDDDKEIADLIEIYLRNEGYQLFKAHDGVEALSVLERDPVDLVILDIMMPKLDGMSVCLKIREKQATPVLMLSAKAEDMDKIMGLMTGADDYMVKPFNPLELVARVKSLLRRTYQLNAHIQAGSEPAGVIRIQDLEINKATHSVRVNGQPIHLTSMEFEILYVMASHPGRVYSAEELYERVWQESFNGSHNTVAVHISKLRDKLEAHGDKYIQTVWGVGYKIEQALG</sequence>
<comment type="subcellular location">
    <subcellularLocation>
        <location evidence="1">Cytoplasm</location>
    </subcellularLocation>
</comment>
<dbReference type="Pfam" id="PF00072">
    <property type="entry name" value="Response_reg"/>
    <property type="match status" value="1"/>
</dbReference>
<dbReference type="GO" id="GO:0000976">
    <property type="term" value="F:transcription cis-regulatory region binding"/>
    <property type="evidence" value="ECO:0007669"/>
    <property type="project" value="TreeGrafter"/>
</dbReference>
<dbReference type="PANTHER" id="PTHR48111:SF10">
    <property type="entry name" value="STAGE 0 SPORULATION PROTEIN A HOMOLOG"/>
    <property type="match status" value="1"/>
</dbReference>
<dbReference type="FunFam" id="1.10.10.10:FF:000018">
    <property type="entry name" value="DNA-binding response regulator ResD"/>
    <property type="match status" value="1"/>
</dbReference>
<dbReference type="GO" id="GO:0006355">
    <property type="term" value="P:regulation of DNA-templated transcription"/>
    <property type="evidence" value="ECO:0007669"/>
    <property type="project" value="InterPro"/>
</dbReference>
<feature type="domain" description="Response regulatory" evidence="9">
    <location>
        <begin position="3"/>
        <end position="116"/>
    </location>
</feature>
<dbReference type="RefSeq" id="WP_119790039.1">
    <property type="nucleotide sequence ID" value="NZ_JBCNIK010000010.1"/>
</dbReference>
<organism evidence="11 12">
    <name type="scientific">Paenibacillus thiaminolyticus</name>
    <name type="common">Bacillus thiaminolyticus</name>
    <dbReference type="NCBI Taxonomy" id="49283"/>
    <lineage>
        <taxon>Bacteria</taxon>
        <taxon>Bacillati</taxon>
        <taxon>Bacillota</taxon>
        <taxon>Bacilli</taxon>
        <taxon>Bacillales</taxon>
        <taxon>Paenibacillaceae</taxon>
        <taxon>Paenibacillus</taxon>
    </lineage>
</organism>
<dbReference type="InterPro" id="IPR036388">
    <property type="entry name" value="WH-like_DNA-bd_sf"/>
</dbReference>
<dbReference type="PROSITE" id="PS51755">
    <property type="entry name" value="OMPR_PHOB"/>
    <property type="match status" value="1"/>
</dbReference>
<dbReference type="AlphaFoldDB" id="A0A3A3GND8"/>
<dbReference type="SMART" id="SM00862">
    <property type="entry name" value="Trans_reg_C"/>
    <property type="match status" value="1"/>
</dbReference>
<protein>
    <submittedName>
        <fullName evidence="11">DNA-binding response regulator</fullName>
    </submittedName>
</protein>
<keyword evidence="4" id="KW-0805">Transcription regulation</keyword>
<dbReference type="PROSITE" id="PS50110">
    <property type="entry name" value="RESPONSE_REGULATORY"/>
    <property type="match status" value="1"/>
</dbReference>
<reference evidence="11 12" key="1">
    <citation type="submission" date="2018-09" db="EMBL/GenBank/DDBJ databases">
        <title>Paenibacillus SK2017-BO5.</title>
        <authorList>
            <person name="Piskunova J.V."/>
            <person name="Dubiley S.A."/>
            <person name="Severinov K.V."/>
        </authorList>
    </citation>
    <scope>NUCLEOTIDE SEQUENCE [LARGE SCALE GENOMIC DNA]</scope>
    <source>
        <strain evidence="11 12">BO5</strain>
    </source>
</reference>
<dbReference type="InterPro" id="IPR016032">
    <property type="entry name" value="Sig_transdc_resp-reg_C-effctor"/>
</dbReference>
<dbReference type="OrthoDB" id="9790442at2"/>